<evidence type="ECO:0000256" key="6">
    <source>
        <dbReference type="ARBA" id="ARBA00022917"/>
    </source>
</evidence>
<dbReference type="GO" id="GO:0004479">
    <property type="term" value="F:methionyl-tRNA formyltransferase activity"/>
    <property type="evidence" value="ECO:0007669"/>
    <property type="project" value="UniProtKB-UniRule"/>
</dbReference>
<organism evidence="11 12">
    <name type="scientific">Iocasia fonsfrigidae</name>
    <dbReference type="NCBI Taxonomy" id="2682810"/>
    <lineage>
        <taxon>Bacteria</taxon>
        <taxon>Bacillati</taxon>
        <taxon>Bacillota</taxon>
        <taxon>Clostridia</taxon>
        <taxon>Halanaerobiales</taxon>
        <taxon>Halanaerobiaceae</taxon>
        <taxon>Iocasia</taxon>
    </lineage>
</organism>
<comment type="function">
    <text evidence="1 8">Attaches a formyl group to the free amino group of methionyl-tRNA(fMet). The formyl group appears to play a dual role in the initiator identity of N-formylmethionyl-tRNA by promoting its recognition by IF2 and preventing the misappropriation of this tRNA by the elongation apparatus.</text>
</comment>
<comment type="similarity">
    <text evidence="2 8">Belongs to the Fmt family.</text>
</comment>
<dbReference type="AlphaFoldDB" id="A0A8A7KF87"/>
<evidence type="ECO:0000259" key="10">
    <source>
        <dbReference type="Pfam" id="PF02911"/>
    </source>
</evidence>
<sequence length="315" mass="34770">MKVIFMGTPDFAVYSLEKLAGDQEIKIKGVVTQPDRKKGRGMKLQSSPVKKTALKLGLNLLQTDNVNSPNFIAELKELEPDIIVVVAFGQKLSSEFLAIPSCGCVNLHASLLPQYRGSSPINKVIIDGNTITGVSTMYMDEGWDTGDIIYKKEVPIEKADTAGTLHDKLAVAGADLLLKTILDIAKRTAPREKQDDSLASFAYKLVKSDGEIDWSKEAKSVYNHVRGMNPWPGAFTHYQGELIKIWQVSIVEDNKYINNDKSVGEILVADEQNGLLVMTGKGLISLEKIQLAGKQRMLVEEFLRGYDLLPGSKFK</sequence>
<dbReference type="SUPFAM" id="SSF53328">
    <property type="entry name" value="Formyltransferase"/>
    <property type="match status" value="1"/>
</dbReference>
<dbReference type="InterPro" id="IPR011034">
    <property type="entry name" value="Formyl_transferase-like_C_sf"/>
</dbReference>
<accession>A0A8A7KF87</accession>
<dbReference type="Gene3D" id="3.40.50.170">
    <property type="entry name" value="Formyl transferase, N-terminal domain"/>
    <property type="match status" value="1"/>
</dbReference>
<evidence type="ECO:0000256" key="2">
    <source>
        <dbReference type="ARBA" id="ARBA00010699"/>
    </source>
</evidence>
<keyword evidence="12" id="KW-1185">Reference proteome</keyword>
<evidence type="ECO:0000256" key="8">
    <source>
        <dbReference type="HAMAP-Rule" id="MF_00182"/>
    </source>
</evidence>
<evidence type="ECO:0000256" key="1">
    <source>
        <dbReference type="ARBA" id="ARBA00002606"/>
    </source>
</evidence>
<comment type="catalytic activity">
    <reaction evidence="7 8">
        <text>L-methionyl-tRNA(fMet) + (6R)-10-formyltetrahydrofolate = N-formyl-L-methionyl-tRNA(fMet) + (6S)-5,6,7,8-tetrahydrofolate + H(+)</text>
        <dbReference type="Rhea" id="RHEA:24380"/>
        <dbReference type="Rhea" id="RHEA-COMP:9952"/>
        <dbReference type="Rhea" id="RHEA-COMP:9953"/>
        <dbReference type="ChEBI" id="CHEBI:15378"/>
        <dbReference type="ChEBI" id="CHEBI:57453"/>
        <dbReference type="ChEBI" id="CHEBI:78530"/>
        <dbReference type="ChEBI" id="CHEBI:78844"/>
        <dbReference type="ChEBI" id="CHEBI:195366"/>
        <dbReference type="EC" id="2.1.2.9"/>
    </reaction>
</comment>
<dbReference type="InterPro" id="IPR037022">
    <property type="entry name" value="Formyl_trans_C_sf"/>
</dbReference>
<dbReference type="Proteomes" id="UP000665020">
    <property type="component" value="Chromosome"/>
</dbReference>
<dbReference type="InterPro" id="IPR036477">
    <property type="entry name" value="Formyl_transf_N_sf"/>
</dbReference>
<evidence type="ECO:0000256" key="4">
    <source>
        <dbReference type="ARBA" id="ARBA00016014"/>
    </source>
</evidence>
<dbReference type="InterPro" id="IPR041711">
    <property type="entry name" value="Met-tRNA-FMT_N"/>
</dbReference>
<reference evidence="11" key="1">
    <citation type="submission" date="2019-12" db="EMBL/GenBank/DDBJ databases">
        <authorList>
            <person name="zhang j."/>
            <person name="sun C.M."/>
        </authorList>
    </citation>
    <scope>NUCLEOTIDE SEQUENCE</scope>
    <source>
        <strain evidence="11">NS-1</strain>
    </source>
</reference>
<dbReference type="Pfam" id="PF00551">
    <property type="entry name" value="Formyl_trans_N"/>
    <property type="match status" value="1"/>
</dbReference>
<dbReference type="CDD" id="cd08704">
    <property type="entry name" value="Met_tRNA_FMT_C"/>
    <property type="match status" value="1"/>
</dbReference>
<feature type="domain" description="Formyl transferase N-terminal" evidence="9">
    <location>
        <begin position="1"/>
        <end position="180"/>
    </location>
</feature>
<dbReference type="PANTHER" id="PTHR11138">
    <property type="entry name" value="METHIONYL-TRNA FORMYLTRANSFERASE"/>
    <property type="match status" value="1"/>
</dbReference>
<dbReference type="NCBIfam" id="TIGR00460">
    <property type="entry name" value="fmt"/>
    <property type="match status" value="1"/>
</dbReference>
<feature type="binding site" evidence="8">
    <location>
        <begin position="110"/>
        <end position="113"/>
    </location>
    <ligand>
        <name>(6S)-5,6,7,8-tetrahydrofolate</name>
        <dbReference type="ChEBI" id="CHEBI:57453"/>
    </ligand>
</feature>
<dbReference type="GO" id="GO:0005829">
    <property type="term" value="C:cytosol"/>
    <property type="evidence" value="ECO:0007669"/>
    <property type="project" value="TreeGrafter"/>
</dbReference>
<dbReference type="CDD" id="cd08646">
    <property type="entry name" value="FMT_core_Met-tRNA-FMT_N"/>
    <property type="match status" value="1"/>
</dbReference>
<name>A0A8A7KF87_9FIRM</name>
<keyword evidence="5 8" id="KW-0808">Transferase</keyword>
<dbReference type="InterPro" id="IPR005793">
    <property type="entry name" value="Formyl_trans_C"/>
</dbReference>
<dbReference type="KEGG" id="ifn:GM661_09250"/>
<dbReference type="EC" id="2.1.2.9" evidence="3 8"/>
<protein>
    <recommendedName>
        <fullName evidence="4 8">Methionyl-tRNA formyltransferase</fullName>
        <ecNumber evidence="3 8">2.1.2.9</ecNumber>
    </recommendedName>
</protein>
<evidence type="ECO:0000259" key="9">
    <source>
        <dbReference type="Pfam" id="PF00551"/>
    </source>
</evidence>
<evidence type="ECO:0000256" key="5">
    <source>
        <dbReference type="ARBA" id="ARBA00022679"/>
    </source>
</evidence>
<evidence type="ECO:0000256" key="3">
    <source>
        <dbReference type="ARBA" id="ARBA00012261"/>
    </source>
</evidence>
<dbReference type="PANTHER" id="PTHR11138:SF5">
    <property type="entry name" value="METHIONYL-TRNA FORMYLTRANSFERASE, MITOCHONDRIAL"/>
    <property type="match status" value="1"/>
</dbReference>
<dbReference type="InterPro" id="IPR002376">
    <property type="entry name" value="Formyl_transf_N"/>
</dbReference>
<evidence type="ECO:0000313" key="11">
    <source>
        <dbReference type="EMBL" id="QTL98149.1"/>
    </source>
</evidence>
<dbReference type="RefSeq" id="WP_230869728.1">
    <property type="nucleotide sequence ID" value="NZ_CP046640.1"/>
</dbReference>
<keyword evidence="6 8" id="KW-0648">Protein biosynthesis</keyword>
<gene>
    <name evidence="8" type="primary">fmt</name>
    <name evidence="11" type="ORF">GM661_09250</name>
</gene>
<dbReference type="SUPFAM" id="SSF50486">
    <property type="entry name" value="FMT C-terminal domain-like"/>
    <property type="match status" value="1"/>
</dbReference>
<dbReference type="InterPro" id="IPR044135">
    <property type="entry name" value="Met-tRNA-FMT_C"/>
</dbReference>
<dbReference type="HAMAP" id="MF_00182">
    <property type="entry name" value="Formyl_trans"/>
    <property type="match status" value="1"/>
</dbReference>
<dbReference type="Gene3D" id="3.10.25.10">
    <property type="entry name" value="Formyl transferase, C-terminal domain"/>
    <property type="match status" value="1"/>
</dbReference>
<evidence type="ECO:0000256" key="7">
    <source>
        <dbReference type="ARBA" id="ARBA00048558"/>
    </source>
</evidence>
<dbReference type="Pfam" id="PF02911">
    <property type="entry name" value="Formyl_trans_C"/>
    <property type="match status" value="1"/>
</dbReference>
<proteinExistence type="inferred from homology"/>
<evidence type="ECO:0000313" key="12">
    <source>
        <dbReference type="Proteomes" id="UP000665020"/>
    </source>
</evidence>
<dbReference type="EMBL" id="CP046640">
    <property type="protein sequence ID" value="QTL98149.1"/>
    <property type="molecule type" value="Genomic_DNA"/>
</dbReference>
<feature type="domain" description="Formyl transferase C-terminal" evidence="10">
    <location>
        <begin position="204"/>
        <end position="306"/>
    </location>
</feature>
<dbReference type="InterPro" id="IPR005794">
    <property type="entry name" value="Fmt"/>
</dbReference>